<keyword evidence="3 5" id="KW-1133">Transmembrane helix</keyword>
<proteinExistence type="predicted"/>
<dbReference type="GO" id="GO:0005886">
    <property type="term" value="C:plasma membrane"/>
    <property type="evidence" value="ECO:0007669"/>
    <property type="project" value="TreeGrafter"/>
</dbReference>
<comment type="subcellular location">
    <subcellularLocation>
        <location evidence="1">Membrane</location>
        <topology evidence="1">Multi-pass membrane protein</topology>
    </subcellularLocation>
</comment>
<keyword evidence="7" id="KW-1185">Reference proteome</keyword>
<evidence type="ECO:0000256" key="3">
    <source>
        <dbReference type="ARBA" id="ARBA00022989"/>
    </source>
</evidence>
<evidence type="ECO:0000256" key="2">
    <source>
        <dbReference type="ARBA" id="ARBA00022692"/>
    </source>
</evidence>
<keyword evidence="4 5" id="KW-0472">Membrane</keyword>
<evidence type="ECO:0000256" key="1">
    <source>
        <dbReference type="ARBA" id="ARBA00004141"/>
    </source>
</evidence>
<dbReference type="Proteomes" id="UP000825009">
    <property type="component" value="Chromosome"/>
</dbReference>
<dbReference type="KEGG" id="gce:KYE46_08305"/>
<dbReference type="CDD" id="cd13963">
    <property type="entry name" value="PT_UbiA_2"/>
    <property type="match status" value="1"/>
</dbReference>
<feature type="transmembrane region" description="Helical" evidence="5">
    <location>
        <begin position="231"/>
        <end position="252"/>
    </location>
</feature>
<dbReference type="InterPro" id="IPR039653">
    <property type="entry name" value="Prenyltransferase"/>
</dbReference>
<dbReference type="GO" id="GO:0009247">
    <property type="term" value="P:glycolipid biosynthetic process"/>
    <property type="evidence" value="ECO:0007669"/>
    <property type="project" value="TreeGrafter"/>
</dbReference>
<dbReference type="Pfam" id="PF12710">
    <property type="entry name" value="HAD"/>
    <property type="match status" value="1"/>
</dbReference>
<dbReference type="PANTHER" id="PTHR11048:SF5">
    <property type="entry name" value="DECAPRENYL-PHOSPHATE PHOSPHORIBOSYLTRANSFERASE"/>
    <property type="match status" value="1"/>
</dbReference>
<feature type="transmembrane region" description="Helical" evidence="5">
    <location>
        <begin position="327"/>
        <end position="348"/>
    </location>
</feature>
<dbReference type="EMBL" id="CP079194">
    <property type="protein sequence ID" value="QXT41410.1"/>
    <property type="molecule type" value="Genomic_DNA"/>
</dbReference>
<evidence type="ECO:0000313" key="6">
    <source>
        <dbReference type="EMBL" id="QXT41410.1"/>
    </source>
</evidence>
<feature type="transmembrane region" description="Helical" evidence="5">
    <location>
        <begin position="398"/>
        <end position="418"/>
    </location>
</feature>
<dbReference type="NCBIfam" id="NF006088">
    <property type="entry name" value="PRK08238.1"/>
    <property type="match status" value="1"/>
</dbReference>
<evidence type="ECO:0000256" key="4">
    <source>
        <dbReference type="ARBA" id="ARBA00023136"/>
    </source>
</evidence>
<sequence>MQGTKPLSQSAKPSETSQKPAVLVVDLDGTLLRSDMLYECFWSALGRDGWSTVRAVPKLREGRAALKRALVDISDVDVRTLPYDREVVARIEAWRAGGGKAVLATASDQKLGEKIAAHLGIFDEVHGSDGTRNLKGAEKAAFLEAQYPDGFTYMGDSAADLAVWRSASHAISVGAGRRVVAALDSGETSAEHLTRDAPPRALLRAMRPQQWLKNLLVAVPLIADPGIGPGAILPMIGAFIALSFAASAGYLINDLLDLGDDRSHPRKRDRPFAAGTLSPQFGTLAIPVLLAISALISLLVSPALLGAVALYFVATVAYSVKFKQHTLVDICLLAFLFTLRIIAGGIAIGSILSVWILAFSMFIFYALAAVKRLAELTDTETATRMTSRRGYIAEDRRIVSQMAIASGYLAVLVLALYVDDPLTQEKFGSPWLLWGVCPLLIFWISRMVLKADRGLMHDDPMIFAVTNAASRWVIIFCGLLVLGAVVL</sequence>
<dbReference type="Pfam" id="PF01040">
    <property type="entry name" value="UbiA"/>
    <property type="match status" value="1"/>
</dbReference>
<feature type="transmembrane region" description="Helical" evidence="5">
    <location>
        <begin position="354"/>
        <end position="374"/>
    </location>
</feature>
<feature type="transmembrane region" description="Helical" evidence="5">
    <location>
        <begin position="302"/>
        <end position="320"/>
    </location>
</feature>
<evidence type="ECO:0000256" key="5">
    <source>
        <dbReference type="SAM" id="Phobius"/>
    </source>
</evidence>
<evidence type="ECO:0000313" key="7">
    <source>
        <dbReference type="Proteomes" id="UP000825009"/>
    </source>
</evidence>
<gene>
    <name evidence="6" type="ORF">KYE46_08305</name>
</gene>
<dbReference type="AlphaFoldDB" id="A0A8F6YEB2"/>
<dbReference type="GO" id="GO:0016765">
    <property type="term" value="F:transferase activity, transferring alkyl or aryl (other than methyl) groups"/>
    <property type="evidence" value="ECO:0007669"/>
    <property type="project" value="InterPro"/>
</dbReference>
<feature type="transmembrane region" description="Helical" evidence="5">
    <location>
        <begin position="272"/>
        <end position="296"/>
    </location>
</feature>
<feature type="transmembrane region" description="Helical" evidence="5">
    <location>
        <begin position="461"/>
        <end position="486"/>
    </location>
</feature>
<keyword evidence="2 5" id="KW-0812">Transmembrane</keyword>
<accession>A0A8F6YEB2</accession>
<reference evidence="6 7" key="1">
    <citation type="submission" date="2021-07" db="EMBL/GenBank/DDBJ databases">
        <title>A novel Jannaschia species isolated from marine dinoflagellate Ceratoperidinium margalefii.</title>
        <authorList>
            <person name="Jiang Y."/>
            <person name="Li Z."/>
        </authorList>
    </citation>
    <scope>NUCLEOTIDE SEQUENCE [LARGE SCALE GENOMIC DNA]</scope>
    <source>
        <strain evidence="6 7">J12C1-MA-4</strain>
    </source>
</reference>
<organism evidence="6 7">
    <name type="scientific">Gymnodinialimonas ceratoperidinii</name>
    <dbReference type="NCBI Taxonomy" id="2856823"/>
    <lineage>
        <taxon>Bacteria</taxon>
        <taxon>Pseudomonadati</taxon>
        <taxon>Pseudomonadota</taxon>
        <taxon>Alphaproteobacteria</taxon>
        <taxon>Rhodobacterales</taxon>
        <taxon>Paracoccaceae</taxon>
        <taxon>Gymnodinialimonas</taxon>
    </lineage>
</organism>
<name>A0A8F6YEB2_9RHOB</name>
<protein>
    <submittedName>
        <fullName evidence="6">UbiA family prenyltransferase</fullName>
    </submittedName>
</protein>
<dbReference type="PANTHER" id="PTHR11048">
    <property type="entry name" value="PRENYLTRANSFERASES"/>
    <property type="match status" value="1"/>
</dbReference>
<feature type="transmembrane region" description="Helical" evidence="5">
    <location>
        <begin position="430"/>
        <end position="449"/>
    </location>
</feature>
<dbReference type="InterPro" id="IPR000537">
    <property type="entry name" value="UbiA_prenyltransferase"/>
</dbReference>